<reference evidence="6 7" key="1">
    <citation type="submission" date="2020-07" db="EMBL/GenBank/DDBJ databases">
        <authorList>
            <person name="Feng X."/>
        </authorList>
    </citation>
    <scope>NUCLEOTIDE SEQUENCE [LARGE SCALE GENOMIC DNA]</scope>
    <source>
        <strain evidence="6 7">JCM23202</strain>
    </source>
</reference>
<dbReference type="InterPro" id="IPR020846">
    <property type="entry name" value="MFS_dom"/>
</dbReference>
<protein>
    <submittedName>
        <fullName evidence="6">MFS transporter</fullName>
    </submittedName>
</protein>
<dbReference type="Gene3D" id="1.20.1250.20">
    <property type="entry name" value="MFS general substrate transporter like domains"/>
    <property type="match status" value="1"/>
</dbReference>
<feature type="transmembrane region" description="Helical" evidence="4">
    <location>
        <begin position="349"/>
        <end position="369"/>
    </location>
</feature>
<dbReference type="PANTHER" id="PTHR23534:SF1">
    <property type="entry name" value="MAJOR FACILITATOR SUPERFAMILY PROTEIN"/>
    <property type="match status" value="1"/>
</dbReference>
<evidence type="ECO:0000259" key="5">
    <source>
        <dbReference type="PROSITE" id="PS50850"/>
    </source>
</evidence>
<comment type="caution">
    <text evidence="6">The sequence shown here is derived from an EMBL/GenBank/DDBJ whole genome shotgun (WGS) entry which is preliminary data.</text>
</comment>
<evidence type="ECO:0000313" key="6">
    <source>
        <dbReference type="EMBL" id="MBC2606742.1"/>
    </source>
</evidence>
<evidence type="ECO:0000256" key="1">
    <source>
        <dbReference type="ARBA" id="ARBA00022692"/>
    </source>
</evidence>
<proteinExistence type="predicted"/>
<evidence type="ECO:0000256" key="3">
    <source>
        <dbReference type="ARBA" id="ARBA00023136"/>
    </source>
</evidence>
<feature type="transmembrane region" description="Helical" evidence="4">
    <location>
        <begin position="152"/>
        <end position="169"/>
    </location>
</feature>
<dbReference type="PANTHER" id="PTHR23534">
    <property type="entry name" value="MFS PERMEASE"/>
    <property type="match status" value="1"/>
</dbReference>
<dbReference type="EMBL" id="JACHVC010000012">
    <property type="protein sequence ID" value="MBC2606742.1"/>
    <property type="molecule type" value="Genomic_DNA"/>
</dbReference>
<dbReference type="PROSITE" id="PS50850">
    <property type="entry name" value="MFS"/>
    <property type="match status" value="1"/>
</dbReference>
<accession>A0A7X1EAG3</accession>
<organism evidence="6 7">
    <name type="scientific">Pelagicoccus albus</name>
    <dbReference type="NCBI Taxonomy" id="415222"/>
    <lineage>
        <taxon>Bacteria</taxon>
        <taxon>Pseudomonadati</taxon>
        <taxon>Verrucomicrobiota</taxon>
        <taxon>Opitutia</taxon>
        <taxon>Puniceicoccales</taxon>
        <taxon>Pelagicoccaceae</taxon>
        <taxon>Pelagicoccus</taxon>
    </lineage>
</organism>
<feature type="transmembrane region" description="Helical" evidence="4">
    <location>
        <begin position="80"/>
        <end position="101"/>
    </location>
</feature>
<evidence type="ECO:0000256" key="2">
    <source>
        <dbReference type="ARBA" id="ARBA00022989"/>
    </source>
</evidence>
<feature type="transmembrane region" description="Helical" evidence="4">
    <location>
        <begin position="57"/>
        <end position="74"/>
    </location>
</feature>
<feature type="transmembrane region" description="Helical" evidence="4">
    <location>
        <begin position="190"/>
        <end position="215"/>
    </location>
</feature>
<dbReference type="InterPro" id="IPR011701">
    <property type="entry name" value="MFS"/>
</dbReference>
<feature type="transmembrane region" description="Helical" evidence="4">
    <location>
        <begin position="113"/>
        <end position="132"/>
    </location>
</feature>
<feature type="transmembrane region" description="Helical" evidence="4">
    <location>
        <begin position="285"/>
        <end position="309"/>
    </location>
</feature>
<keyword evidence="2 4" id="KW-1133">Transmembrane helix</keyword>
<gene>
    <name evidence="6" type="ORF">H5P27_11880</name>
</gene>
<dbReference type="Proteomes" id="UP000526501">
    <property type="component" value="Unassembled WGS sequence"/>
</dbReference>
<feature type="transmembrane region" description="Helical" evidence="4">
    <location>
        <begin position="25"/>
        <end position="45"/>
    </location>
</feature>
<keyword evidence="1 4" id="KW-0812">Transmembrane</keyword>
<dbReference type="RefSeq" id="WP_185660607.1">
    <property type="nucleotide sequence ID" value="NZ_CAWPOO010000012.1"/>
</dbReference>
<feature type="domain" description="Major facilitator superfamily (MFS) profile" evidence="5">
    <location>
        <begin position="194"/>
        <end position="380"/>
    </location>
</feature>
<sequence>MSAVPMMVLVSSLLAVEIAPWESLATLPIACIVMGTASGSIPAALLMRKLGRKRGGYLGFSFALLCCLAGYFAATRGSFVLLVLAGFSMGIASAFGQQFRFAALESVGDPAKYGPALSVFMGGGLVSAFLGPEIGVWGQNLVASGHNFAGSFLLQSGVVLLAAVLFSLFREPEMKEQKLVQATGSLGKIVASPAFLVAAFAATLSYVMMSFVMTATPLTMREVCGFSLSDTKQVIQGHIVAMYLPSLLSGWLMNRVGQGRLMLVGSVAYAGVLVIGLFGQELVHFWGALILLGIGWNFLFACGTALLPAAYEPHERFKAQAANDFTVFGFQAVASLSAGWFLFNFGWTTLLLFCAPLVLAAFALSVVQIKREKGTSQMSL</sequence>
<keyword evidence="7" id="KW-1185">Reference proteome</keyword>
<keyword evidence="3 4" id="KW-0472">Membrane</keyword>
<dbReference type="InterPro" id="IPR036259">
    <property type="entry name" value="MFS_trans_sf"/>
</dbReference>
<feature type="transmembrane region" description="Helical" evidence="4">
    <location>
        <begin position="261"/>
        <end position="279"/>
    </location>
</feature>
<evidence type="ECO:0000313" key="7">
    <source>
        <dbReference type="Proteomes" id="UP000526501"/>
    </source>
</evidence>
<dbReference type="GO" id="GO:0022857">
    <property type="term" value="F:transmembrane transporter activity"/>
    <property type="evidence" value="ECO:0007669"/>
    <property type="project" value="InterPro"/>
</dbReference>
<name>A0A7X1EAG3_9BACT</name>
<dbReference type="Pfam" id="PF07690">
    <property type="entry name" value="MFS_1"/>
    <property type="match status" value="1"/>
</dbReference>
<dbReference type="SUPFAM" id="SSF103473">
    <property type="entry name" value="MFS general substrate transporter"/>
    <property type="match status" value="1"/>
</dbReference>
<evidence type="ECO:0000256" key="4">
    <source>
        <dbReference type="SAM" id="Phobius"/>
    </source>
</evidence>
<dbReference type="AlphaFoldDB" id="A0A7X1EAG3"/>